<keyword evidence="3" id="KW-1003">Cell membrane</keyword>
<dbReference type="GO" id="GO:0034702">
    <property type="term" value="C:monoatomic ion channel complex"/>
    <property type="evidence" value="ECO:0007669"/>
    <property type="project" value="UniProtKB-KW"/>
</dbReference>
<dbReference type="Gene3D" id="1.10.287.70">
    <property type="match status" value="1"/>
</dbReference>
<sequence length="1177" mass="131081">MPVRRGHVAPRNTYIDALIKKFDNKYAAFIIANSNIYSNPIIFCSADFCSLFSYSKAQLLLKSANLTFLYGNETSSESIRKLSKGLFCDKETKLHLNLYTRHNQLKRCELSIAPLKDEFGHVPLHIIFFEECDLVNVECEHEPQKFSALTNVLFHRGRGSSLNIRRASRKGVRALSVHHDTLPKPPDFERRSSEDVLGRSNHKPATSNFFGQESLPLFPLEVDLDAKNTRFDQSDVIQKQNASCSGLLRSSSTRRSADVSARRCSQIGNSNLTESTTQSRRDLPPPLRIYATSNSSTPTRMRYISAESTSVTRPKSYSNGPPPTSWADEDPHPDFNRVRPVSAVVTSRNGRLAMPSILTRGSECLLSAPASQTSLLLSGSGPLQLVLSKHTEQPKSHVTDTFAKILSLDEDLHETRKLESPRMHKFTLKHYSPIRAVWDWFILLLVIYTVIFTPYMTAFLLNYKGFNCTQPQQRYPGHRSILGTVDIMVDIMFVFDIIINFRTTYVNKNDEVVSNPRKIANHYLKGWFIIDLVAAIPFDALFFRSQEKQPTALIGLLKSARLLRLMSVARKLDRYSEYGTAILVLLTAVFALIAHWLACIWYAIGNAEHQHMEPKIGWLSTLAEQTRQFYNSSPCSGPSLQTKYITALYFTFSSLTSIGFGNVSPNTNAEKIFSIIIMLVGSLMYASIFGNVSAIIQRLYSGTARYHAQMLRIKEFIRFHQIPGPLRQRLEEYFIHAWAYTCGIDMTVVQRSFPECLQMDICMHIFRGLLTGTRVFQGLSDGCIRSVALRVRTVHLPPGDTLIHAGSLLSSVFYVNHGSLEVLDPLDGAILAVLSGGDFFGGLPPLLLAESGGGSDKTSPKVADFRRLLQDTVDAATSSRGDLATGPGVTTTNPRLLQPSTLPVPAKSRFIVRALTYCDLHFLEREELANLLVLYPELVDKFIEELELTMPLAGAGRFVTEADVFCASRLGGRNCPQTSVSVPNTPPPLHYSPPLLDPSHLVIETSGSPVAEPCTTATTTSTSVMLETERLQRLLEHSSSWLGIILDSPFTAEPAGGGLARNTSASSGMVVEHPRPAGGPAQRTRRIYKTWSCTCECSASGRVRPSLLDPRHQRRRQHQRSLEDRLAAHLTQRLDRIDTAILQMNEALMNSFTSVLENLQTMGSKCTVEVGTSVDGL</sequence>
<dbReference type="InterPro" id="IPR014710">
    <property type="entry name" value="RmlC-like_jellyroll"/>
</dbReference>
<evidence type="ECO:0000256" key="8">
    <source>
        <dbReference type="ARBA" id="ARBA00022958"/>
    </source>
</evidence>
<dbReference type="SUPFAM" id="SSF81324">
    <property type="entry name" value="Voltage-gated potassium channels"/>
    <property type="match status" value="1"/>
</dbReference>
<keyword evidence="8" id="KW-0630">Potassium</keyword>
<reference evidence="16" key="1">
    <citation type="submission" date="2016-01" db="EMBL/GenBank/DDBJ databases">
        <title>Reference transcriptome for the parasite Schistocephalus solidus: insights into the molecular evolution of parasitism.</title>
        <authorList>
            <person name="Hebert F.O."/>
            <person name="Grambauer S."/>
            <person name="Barber I."/>
            <person name="Landry C.R."/>
            <person name="Aubin-Horth N."/>
        </authorList>
    </citation>
    <scope>NUCLEOTIDE SEQUENCE</scope>
</reference>
<evidence type="ECO:0000256" key="5">
    <source>
        <dbReference type="ARBA" id="ARBA00022692"/>
    </source>
</evidence>
<keyword evidence="5 14" id="KW-0812">Transmembrane</keyword>
<evidence type="ECO:0000256" key="11">
    <source>
        <dbReference type="ARBA" id="ARBA00023136"/>
    </source>
</evidence>
<keyword evidence="12" id="KW-0407">Ion channel</keyword>
<dbReference type="PANTHER" id="PTHR10217:SF548">
    <property type="entry name" value="GH12235P"/>
    <property type="match status" value="1"/>
</dbReference>
<dbReference type="InterPro" id="IPR003938">
    <property type="entry name" value="K_chnl_volt-dep_EAG/ELK/ERG"/>
</dbReference>
<evidence type="ECO:0000256" key="4">
    <source>
        <dbReference type="ARBA" id="ARBA00022538"/>
    </source>
</evidence>
<comment type="subcellular location">
    <subcellularLocation>
        <location evidence="1">Cell membrane</location>
        <topology evidence="1">Multi-pass membrane protein</topology>
    </subcellularLocation>
</comment>
<dbReference type="Pfam" id="PF00520">
    <property type="entry name" value="Ion_trans"/>
    <property type="match status" value="1"/>
</dbReference>
<protein>
    <recommendedName>
        <fullName evidence="15">Cyclic nucleotide-binding domain-containing protein</fullName>
    </recommendedName>
</protein>
<evidence type="ECO:0000256" key="7">
    <source>
        <dbReference type="ARBA" id="ARBA00022882"/>
    </source>
</evidence>
<dbReference type="EMBL" id="GEEE01019263">
    <property type="protein sequence ID" value="JAP43962.1"/>
    <property type="molecule type" value="Transcribed_RNA"/>
</dbReference>
<dbReference type="CDD" id="cd00038">
    <property type="entry name" value="CAP_ED"/>
    <property type="match status" value="1"/>
</dbReference>
<dbReference type="InterPro" id="IPR000595">
    <property type="entry name" value="cNMP-bd_dom"/>
</dbReference>
<dbReference type="GO" id="GO:0005886">
    <property type="term" value="C:plasma membrane"/>
    <property type="evidence" value="ECO:0007669"/>
    <property type="project" value="UniProtKB-SubCell"/>
</dbReference>
<dbReference type="PANTHER" id="PTHR10217">
    <property type="entry name" value="VOLTAGE AND LIGAND GATED POTASSIUM CHANNEL"/>
    <property type="match status" value="1"/>
</dbReference>
<feature type="region of interest" description="Disordered" evidence="13">
    <location>
        <begin position="238"/>
        <end position="333"/>
    </location>
</feature>
<feature type="compositionally biased region" description="Polar residues" evidence="13">
    <location>
        <begin position="306"/>
        <end position="319"/>
    </location>
</feature>
<dbReference type="InterPro" id="IPR005821">
    <property type="entry name" value="Ion_trans_dom"/>
</dbReference>
<feature type="compositionally biased region" description="Low complexity" evidence="13">
    <location>
        <begin position="243"/>
        <end position="254"/>
    </location>
</feature>
<dbReference type="SUPFAM" id="SSF55785">
    <property type="entry name" value="PYP-like sensor domain (PAS domain)"/>
    <property type="match status" value="1"/>
</dbReference>
<evidence type="ECO:0000256" key="2">
    <source>
        <dbReference type="ARBA" id="ARBA00022448"/>
    </source>
</evidence>
<keyword evidence="11 14" id="KW-0472">Membrane</keyword>
<keyword evidence="6" id="KW-0631">Potassium channel</keyword>
<dbReference type="GO" id="GO:0042391">
    <property type="term" value="P:regulation of membrane potential"/>
    <property type="evidence" value="ECO:0007669"/>
    <property type="project" value="TreeGrafter"/>
</dbReference>
<feature type="transmembrane region" description="Helical" evidence="14">
    <location>
        <begin position="675"/>
        <end position="696"/>
    </location>
</feature>
<gene>
    <name evidence="16" type="ORF">TR88116</name>
</gene>
<dbReference type="PRINTS" id="PR01463">
    <property type="entry name" value="EAGCHANLFMLY"/>
</dbReference>
<evidence type="ECO:0000256" key="6">
    <source>
        <dbReference type="ARBA" id="ARBA00022826"/>
    </source>
</evidence>
<feature type="region of interest" description="Disordered" evidence="13">
    <location>
        <begin position="1062"/>
        <end position="1082"/>
    </location>
</feature>
<proteinExistence type="predicted"/>
<dbReference type="EMBL" id="GEEE01024314">
    <property type="protein sequence ID" value="JAP38911.1"/>
    <property type="molecule type" value="Transcribed_RNA"/>
</dbReference>
<dbReference type="InterPro" id="IPR050818">
    <property type="entry name" value="KCNH_animal-type"/>
</dbReference>
<keyword evidence="10" id="KW-0406">Ion transport</keyword>
<keyword evidence="9 14" id="KW-1133">Transmembrane helix</keyword>
<evidence type="ECO:0000256" key="13">
    <source>
        <dbReference type="SAM" id="MobiDB-lite"/>
    </source>
</evidence>
<evidence type="ECO:0000256" key="10">
    <source>
        <dbReference type="ARBA" id="ARBA00023065"/>
    </source>
</evidence>
<feature type="transmembrane region" description="Helical" evidence="14">
    <location>
        <begin position="644"/>
        <end position="663"/>
    </location>
</feature>
<dbReference type="PRINTS" id="PR01470">
    <property type="entry name" value="ERGCHANNEL"/>
</dbReference>
<keyword evidence="2" id="KW-0813">Transport</keyword>
<name>A0A0X3NFY9_SCHSO</name>
<feature type="region of interest" description="Disordered" evidence="13">
    <location>
        <begin position="179"/>
        <end position="210"/>
    </location>
</feature>
<dbReference type="Gene3D" id="3.30.450.20">
    <property type="entry name" value="PAS domain"/>
    <property type="match status" value="1"/>
</dbReference>
<keyword evidence="7" id="KW-0851">Voltage-gated channel</keyword>
<dbReference type="SMART" id="SM00100">
    <property type="entry name" value="cNMP"/>
    <property type="match status" value="1"/>
</dbReference>
<feature type="transmembrane region" description="Helical" evidence="14">
    <location>
        <begin position="580"/>
        <end position="604"/>
    </location>
</feature>
<accession>A0A0X3NFY9</accession>
<feature type="domain" description="Cyclic nucleotide-binding" evidence="15">
    <location>
        <begin position="775"/>
        <end position="863"/>
    </location>
</feature>
<evidence type="ECO:0000256" key="9">
    <source>
        <dbReference type="ARBA" id="ARBA00022989"/>
    </source>
</evidence>
<feature type="transmembrane region" description="Helical" evidence="14">
    <location>
        <begin position="440"/>
        <end position="461"/>
    </location>
</feature>
<evidence type="ECO:0000256" key="12">
    <source>
        <dbReference type="ARBA" id="ARBA00023303"/>
    </source>
</evidence>
<keyword evidence="4" id="KW-0633">Potassium transport</keyword>
<organism evidence="16">
    <name type="scientific">Schistocephalus solidus</name>
    <name type="common">Tapeworm</name>
    <dbReference type="NCBI Taxonomy" id="70667"/>
    <lineage>
        <taxon>Eukaryota</taxon>
        <taxon>Metazoa</taxon>
        <taxon>Spiralia</taxon>
        <taxon>Lophotrochozoa</taxon>
        <taxon>Platyhelminthes</taxon>
        <taxon>Cestoda</taxon>
        <taxon>Eucestoda</taxon>
        <taxon>Diphyllobothriidea</taxon>
        <taxon>Diphyllobothriidae</taxon>
        <taxon>Schistocephalus</taxon>
    </lineage>
</organism>
<evidence type="ECO:0000259" key="15">
    <source>
        <dbReference type="PROSITE" id="PS50042"/>
    </source>
</evidence>
<evidence type="ECO:0000313" key="16">
    <source>
        <dbReference type="EMBL" id="JAP38911.1"/>
    </source>
</evidence>
<evidence type="ECO:0000256" key="1">
    <source>
        <dbReference type="ARBA" id="ARBA00004651"/>
    </source>
</evidence>
<feature type="compositionally biased region" description="Basic and acidic residues" evidence="13">
    <location>
        <begin position="179"/>
        <end position="197"/>
    </location>
</feature>
<dbReference type="Gene3D" id="2.60.120.10">
    <property type="entry name" value="Jelly Rolls"/>
    <property type="match status" value="1"/>
</dbReference>
<evidence type="ECO:0000256" key="14">
    <source>
        <dbReference type="SAM" id="Phobius"/>
    </source>
</evidence>
<evidence type="ECO:0000256" key="3">
    <source>
        <dbReference type="ARBA" id="ARBA00022475"/>
    </source>
</evidence>
<dbReference type="SUPFAM" id="SSF51206">
    <property type="entry name" value="cAMP-binding domain-like"/>
    <property type="match status" value="1"/>
</dbReference>
<dbReference type="GO" id="GO:0005242">
    <property type="term" value="F:inward rectifier potassium channel activity"/>
    <property type="evidence" value="ECO:0007669"/>
    <property type="project" value="TreeGrafter"/>
</dbReference>
<dbReference type="FunFam" id="1.10.1200.260:FF:000001">
    <property type="entry name" value="Potassium voltage-gated channel subfamily H member 7"/>
    <property type="match status" value="1"/>
</dbReference>
<dbReference type="InterPro" id="IPR018490">
    <property type="entry name" value="cNMP-bd_dom_sf"/>
</dbReference>
<dbReference type="FunFam" id="1.10.287.70:FF:000020">
    <property type="entry name" value="Potassium channel, voltage-gated eag-related subfamily H, member 7"/>
    <property type="match status" value="1"/>
</dbReference>
<dbReference type="AlphaFoldDB" id="A0A0X3NFY9"/>
<dbReference type="InterPro" id="IPR003967">
    <property type="entry name" value="K_chnl_volt-dep_ERG"/>
</dbReference>
<dbReference type="InterPro" id="IPR035965">
    <property type="entry name" value="PAS-like_dom_sf"/>
</dbReference>
<dbReference type="PROSITE" id="PS50042">
    <property type="entry name" value="CNMP_BINDING_3"/>
    <property type="match status" value="1"/>
</dbReference>
<feature type="compositionally biased region" description="Polar residues" evidence="13">
    <location>
        <begin position="266"/>
        <end position="278"/>
    </location>
</feature>
<dbReference type="Gene3D" id="1.10.1200.260">
    <property type="match status" value="1"/>
</dbReference>